<dbReference type="Pfam" id="PF04082">
    <property type="entry name" value="Fungal_trans"/>
    <property type="match status" value="1"/>
</dbReference>
<evidence type="ECO:0000256" key="2">
    <source>
        <dbReference type="SAM" id="Coils"/>
    </source>
</evidence>
<evidence type="ECO:0000259" key="5">
    <source>
        <dbReference type="SMART" id="SM00906"/>
    </source>
</evidence>
<organism evidence="6 7">
    <name type="scientific">Purpureocillium lilacinum</name>
    <name type="common">Paecilomyces lilacinus</name>
    <dbReference type="NCBI Taxonomy" id="33203"/>
    <lineage>
        <taxon>Eukaryota</taxon>
        <taxon>Fungi</taxon>
        <taxon>Dikarya</taxon>
        <taxon>Ascomycota</taxon>
        <taxon>Pezizomycotina</taxon>
        <taxon>Sordariomycetes</taxon>
        <taxon>Hypocreomycetidae</taxon>
        <taxon>Hypocreales</taxon>
        <taxon>Ophiocordycipitaceae</taxon>
        <taxon>Purpureocillium</taxon>
    </lineage>
</organism>
<dbReference type="PANTHER" id="PTHR46910:SF5">
    <property type="entry name" value="ZN(II)2CYS6 TRANSCRIPTION FACTOR (EUROFUNG)"/>
    <property type="match status" value="1"/>
</dbReference>
<dbReference type="GO" id="GO:0006351">
    <property type="term" value="P:DNA-templated transcription"/>
    <property type="evidence" value="ECO:0007669"/>
    <property type="project" value="InterPro"/>
</dbReference>
<feature type="region of interest" description="Disordered" evidence="3">
    <location>
        <begin position="316"/>
        <end position="349"/>
    </location>
</feature>
<protein>
    <submittedName>
        <fullName evidence="6">Fungal specific transcription factor domain protein</fullName>
    </submittedName>
</protein>
<dbReference type="GO" id="GO:0008270">
    <property type="term" value="F:zinc ion binding"/>
    <property type="evidence" value="ECO:0007669"/>
    <property type="project" value="InterPro"/>
</dbReference>
<dbReference type="AlphaFoldDB" id="A0A2U3ER66"/>
<dbReference type="InterPro" id="IPR007219">
    <property type="entry name" value="XnlR_reg_dom"/>
</dbReference>
<evidence type="ECO:0000313" key="7">
    <source>
        <dbReference type="Proteomes" id="UP000245956"/>
    </source>
</evidence>
<evidence type="ECO:0000256" key="1">
    <source>
        <dbReference type="ARBA" id="ARBA00023242"/>
    </source>
</evidence>
<evidence type="ECO:0000256" key="3">
    <source>
        <dbReference type="SAM" id="MobiDB-lite"/>
    </source>
</evidence>
<proteinExistence type="predicted"/>
<reference evidence="6 7" key="1">
    <citation type="journal article" date="2016" name="Front. Microbiol.">
        <title>Genome and transcriptome sequences reveal the specific parasitism of the nematophagous Purpureocillium lilacinum 36-1.</title>
        <authorList>
            <person name="Xie J."/>
            <person name="Li S."/>
            <person name="Mo C."/>
            <person name="Xiao X."/>
            <person name="Peng D."/>
            <person name="Wang G."/>
            <person name="Xiao Y."/>
        </authorList>
    </citation>
    <scope>NUCLEOTIDE SEQUENCE [LARGE SCALE GENOMIC DNA]</scope>
    <source>
        <strain evidence="6 7">36-1</strain>
    </source>
</reference>
<keyword evidence="2" id="KW-0175">Coiled coil</keyword>
<gene>
    <name evidence="6" type="ORF">PCL_04189</name>
</gene>
<evidence type="ECO:0000256" key="4">
    <source>
        <dbReference type="SAM" id="Phobius"/>
    </source>
</evidence>
<name>A0A2U3ER66_PURLI</name>
<evidence type="ECO:0000313" key="6">
    <source>
        <dbReference type="EMBL" id="PWI76995.1"/>
    </source>
</evidence>
<keyword evidence="4" id="KW-1133">Transmembrane helix</keyword>
<dbReference type="CDD" id="cd12148">
    <property type="entry name" value="fungal_TF_MHR"/>
    <property type="match status" value="1"/>
</dbReference>
<dbReference type="Proteomes" id="UP000245956">
    <property type="component" value="Unassembled WGS sequence"/>
</dbReference>
<dbReference type="PANTHER" id="PTHR46910">
    <property type="entry name" value="TRANSCRIPTION FACTOR PDR1"/>
    <property type="match status" value="1"/>
</dbReference>
<keyword evidence="4" id="KW-0472">Membrane</keyword>
<feature type="region of interest" description="Disordered" evidence="3">
    <location>
        <begin position="212"/>
        <end position="272"/>
    </location>
</feature>
<keyword evidence="4" id="KW-0812">Transmembrane</keyword>
<sequence>MQSGPQGGSLSLASAAADDGSGRRAVRVPPRPLVPDPHPRSPCVGPFSVCATVHRGDTLGRVGGRGASTVLGVGCHHAPPPRSAHTPYTSSNALHSAFGLLRRETPVANPAPLLRPLFSVTNVVSARYVEPSSHLISSHLISRRRVPSHHLHDPLPSHLTSIYISIPSHNPNLPTRHLLPLCSLGPARLTRLGFSDCPPLSVCLSVGRFTTSPPTYSQPSPLRRETGAESAVTRTGRVPTAAPPSGPARLPAPASDPRSRANASSSPHNNQIESRLGNIETLLKALASPAAPSSALVVDHARSGSVSLSGNTFVNTPGTGSSSAPTGASTSAADYESSEEESAFGGDSGLTAHTAFASEFLERAVKRTSLREVNPKMEAALANLSQLVEMQKRRSISHGPRFPLQKPVPPGGISKLPMPPMAAVVNLLKHAKAAPPTLFTIMCSLVGLSDFSSLCRMVYFATEDFSDATFVIVNAMLYNLFMEQHSLATEPVARDEYHSYMQMCRANLETSLANTPLFLSSKVENVQALLLGALYAVDVSRPSVAWHLSCMAAQLCQTAGYHRSETLKQDPPATAKLKRILFWHVYTLDKGLGLRLGRAPVIHECDIDIPRVFEFDGFGHFESSTIPTLWVKISHLQSRIYEQLYSPAALASTQAELVERARALAKDCRKLEVESEECREQVYNYLRAVNSSDVVDLFLRGDEVQFQVTLTLVYRVIPAPEGSVSRFCDECLDVARKAMKVHQQCTQSTNLGSYFRSIYVHWNLLLTPFAPFFVLFCYIIETSSLDDLKLLQEFVTSLDEARDSSETIEKLYRLCQVMCDVAALYVEAKSQQQEDQTMVPIGDEFEMYLSQLGFMPSEDQAMAQAQDNGGGPPAVNGQVAQIADWFSGNRNMMGLLEEDLSQIESYRWGLQHPNNM</sequence>
<feature type="domain" description="Xylanolytic transcriptional activator regulatory" evidence="5">
    <location>
        <begin position="545"/>
        <end position="618"/>
    </location>
</feature>
<feature type="compositionally biased region" description="Low complexity" evidence="3">
    <location>
        <begin position="1"/>
        <end position="19"/>
    </location>
</feature>
<feature type="coiled-coil region" evidence="2">
    <location>
        <begin position="654"/>
        <end position="681"/>
    </location>
</feature>
<dbReference type="GO" id="GO:0003677">
    <property type="term" value="F:DNA binding"/>
    <property type="evidence" value="ECO:0007669"/>
    <property type="project" value="InterPro"/>
</dbReference>
<dbReference type="GO" id="GO:0003700">
    <property type="term" value="F:DNA-binding transcription factor activity"/>
    <property type="evidence" value="ECO:0007669"/>
    <property type="project" value="InterPro"/>
</dbReference>
<dbReference type="SMART" id="SM00906">
    <property type="entry name" value="Fungal_trans"/>
    <property type="match status" value="1"/>
</dbReference>
<comment type="caution">
    <text evidence="6">The sequence shown here is derived from an EMBL/GenBank/DDBJ whole genome shotgun (WGS) entry which is preliminary data.</text>
</comment>
<keyword evidence="1" id="KW-0539">Nucleus</keyword>
<feature type="compositionally biased region" description="Low complexity" evidence="3">
    <location>
        <begin position="212"/>
        <end position="221"/>
    </location>
</feature>
<feature type="region of interest" description="Disordered" evidence="3">
    <location>
        <begin position="1"/>
        <end position="39"/>
    </location>
</feature>
<dbReference type="InterPro" id="IPR050987">
    <property type="entry name" value="AtrR-like"/>
</dbReference>
<feature type="compositionally biased region" description="Low complexity" evidence="3">
    <location>
        <begin position="316"/>
        <end position="335"/>
    </location>
</feature>
<feature type="compositionally biased region" description="Polar residues" evidence="3">
    <location>
        <begin position="261"/>
        <end position="272"/>
    </location>
</feature>
<feature type="transmembrane region" description="Helical" evidence="4">
    <location>
        <begin position="759"/>
        <end position="780"/>
    </location>
</feature>
<accession>A0A2U3ER66</accession>
<dbReference type="EMBL" id="LCWV01000001">
    <property type="protein sequence ID" value="PWI76995.1"/>
    <property type="molecule type" value="Genomic_DNA"/>
</dbReference>